<dbReference type="Gene3D" id="3.10.129.10">
    <property type="entry name" value="Hotdog Thioesterase"/>
    <property type="match status" value="1"/>
</dbReference>
<organism evidence="2">
    <name type="scientific">Leptosphaeria maculans (strain JN3 / isolate v23.1.3 / race Av1-4-5-6-7-8)</name>
    <name type="common">Blackleg fungus</name>
    <name type="synonym">Phoma lingam</name>
    <dbReference type="NCBI Taxonomy" id="985895"/>
    <lineage>
        <taxon>Eukaryota</taxon>
        <taxon>Fungi</taxon>
        <taxon>Dikarya</taxon>
        <taxon>Ascomycota</taxon>
        <taxon>Pezizomycotina</taxon>
        <taxon>Dothideomycetes</taxon>
        <taxon>Pleosporomycetidae</taxon>
        <taxon>Pleosporales</taxon>
        <taxon>Pleosporineae</taxon>
        <taxon>Leptosphaeriaceae</taxon>
        <taxon>Plenodomus</taxon>
        <taxon>Plenodomus lingam/Leptosphaeria maculans species complex</taxon>
    </lineage>
</organism>
<gene>
    <name evidence="1" type="ORF">LEMA_P114180.1</name>
</gene>
<dbReference type="AlphaFoldDB" id="E4ZUC4"/>
<dbReference type="SUPFAM" id="SSF54637">
    <property type="entry name" value="Thioesterase/thiol ester dehydrase-isomerase"/>
    <property type="match status" value="1"/>
</dbReference>
<dbReference type="STRING" id="985895.E4ZUC4"/>
<dbReference type="InParanoid" id="E4ZUC4"/>
<evidence type="ECO:0000313" key="1">
    <source>
        <dbReference type="EMBL" id="CBX95003.1"/>
    </source>
</evidence>
<dbReference type="HOGENOM" id="CLU_171282_0_0_1"/>
<proteinExistence type="predicted"/>
<evidence type="ECO:0008006" key="3">
    <source>
        <dbReference type="Google" id="ProtNLM"/>
    </source>
</evidence>
<reference evidence="2" key="1">
    <citation type="journal article" date="2011" name="Nat. Commun.">
        <title>Effector diversification within compartments of the Leptosphaeria maculans genome affected by Repeat-Induced Point mutations.</title>
        <authorList>
            <person name="Rouxel T."/>
            <person name="Grandaubert J."/>
            <person name="Hane J.K."/>
            <person name="Hoede C."/>
            <person name="van de Wouw A.P."/>
            <person name="Couloux A."/>
            <person name="Dominguez V."/>
            <person name="Anthouard V."/>
            <person name="Bally P."/>
            <person name="Bourras S."/>
            <person name="Cozijnsen A.J."/>
            <person name="Ciuffetti L.M."/>
            <person name="Degrave A."/>
            <person name="Dilmaghani A."/>
            <person name="Duret L."/>
            <person name="Fudal I."/>
            <person name="Goodwin S.B."/>
            <person name="Gout L."/>
            <person name="Glaser N."/>
            <person name="Linglin J."/>
            <person name="Kema G.H.J."/>
            <person name="Lapalu N."/>
            <person name="Lawrence C.B."/>
            <person name="May K."/>
            <person name="Meyer M."/>
            <person name="Ollivier B."/>
            <person name="Poulain J."/>
            <person name="Schoch C.L."/>
            <person name="Simon A."/>
            <person name="Spatafora J.W."/>
            <person name="Stachowiak A."/>
            <person name="Turgeon B.G."/>
            <person name="Tyler B.M."/>
            <person name="Vincent D."/>
            <person name="Weissenbach J."/>
            <person name="Amselem J."/>
            <person name="Quesneville H."/>
            <person name="Oliver R.P."/>
            <person name="Wincker P."/>
            <person name="Balesdent M.-H."/>
            <person name="Howlett B.J."/>
        </authorList>
    </citation>
    <scope>NUCLEOTIDE SEQUENCE [LARGE SCALE GENOMIC DNA]</scope>
    <source>
        <strain evidence="2">JN3 / isolate v23.1.3 / race Av1-4-5-6-7-8</strain>
    </source>
</reference>
<evidence type="ECO:0000313" key="2">
    <source>
        <dbReference type="Proteomes" id="UP000002668"/>
    </source>
</evidence>
<dbReference type="VEuPathDB" id="FungiDB:LEMA_P114180.1"/>
<dbReference type="Proteomes" id="UP000002668">
    <property type="component" value="Genome"/>
</dbReference>
<dbReference type="OrthoDB" id="2831072at2759"/>
<dbReference type="InterPro" id="IPR029069">
    <property type="entry name" value="HotDog_dom_sf"/>
</dbReference>
<dbReference type="OMA" id="ESQDTRT"/>
<sequence>MGESQDTRTPEEKVKAWFERTGVDDYEYHDGLVSRSLKLEEVTIAPSGEAMTVFSFVVPRQLCSRSFVSNYGGNLHGGAVALIFDVTTSVTIMAQSREGFWDMGHVSRTRK</sequence>
<accession>E4ZUC4</accession>
<dbReference type="eggNOG" id="KOG3328">
    <property type="taxonomic scope" value="Eukaryota"/>
</dbReference>
<keyword evidence="2" id="KW-1185">Reference proteome</keyword>
<name>E4ZUC4_LEPMJ</name>
<protein>
    <recommendedName>
        <fullName evidence="3">Thioesterase domain-containing protein</fullName>
    </recommendedName>
</protein>
<dbReference type="EMBL" id="FP929126">
    <property type="protein sequence ID" value="CBX95003.1"/>
    <property type="molecule type" value="Genomic_DNA"/>
</dbReference>